<dbReference type="EMBL" id="UINC01094581">
    <property type="protein sequence ID" value="SVC49940.1"/>
    <property type="molecule type" value="Genomic_DNA"/>
</dbReference>
<accession>A0A382MMS8</accession>
<name>A0A382MMS8_9ZZZZ</name>
<evidence type="ECO:0000313" key="1">
    <source>
        <dbReference type="EMBL" id="SVC49940.1"/>
    </source>
</evidence>
<feature type="non-terminal residue" evidence="1">
    <location>
        <position position="1"/>
    </location>
</feature>
<sequence length="242" mass="27060">MIEKNIYIFIMLFVIEIIKAQTFTFDTEQTQSNIELDTFVALSGTIQNISDDSLQLAVIRTELSLPQDWNTQLCFGGICFPPDYDSLATTSPDAPFYQGPIPPDSSIYFAVWFTAFSEYAGTATATIKMYDLNNPDYTLFQNYMASTDNFILVSILDDWNLVGLPLNVEDAGYSTIFPNAIPGTLYGFSDTYFQVQELVDGTGYWLRFENSDIAAVFGDNIDDLSIDLNADWNLISGISDTV</sequence>
<feature type="non-terminal residue" evidence="1">
    <location>
        <position position="242"/>
    </location>
</feature>
<gene>
    <name evidence="1" type="ORF">METZ01_LOCUS302794</name>
</gene>
<proteinExistence type="predicted"/>
<protein>
    <recommendedName>
        <fullName evidence="2">Cleaved adhesin domain-containing protein</fullName>
    </recommendedName>
</protein>
<reference evidence="1" key="1">
    <citation type="submission" date="2018-05" db="EMBL/GenBank/DDBJ databases">
        <authorList>
            <person name="Lanie J.A."/>
            <person name="Ng W.-L."/>
            <person name="Kazmierczak K.M."/>
            <person name="Andrzejewski T.M."/>
            <person name="Davidsen T.M."/>
            <person name="Wayne K.J."/>
            <person name="Tettelin H."/>
            <person name="Glass J.I."/>
            <person name="Rusch D."/>
            <person name="Podicherti R."/>
            <person name="Tsui H.-C.T."/>
            <person name="Winkler M.E."/>
        </authorList>
    </citation>
    <scope>NUCLEOTIDE SEQUENCE</scope>
</reference>
<evidence type="ECO:0008006" key="2">
    <source>
        <dbReference type="Google" id="ProtNLM"/>
    </source>
</evidence>
<dbReference type="AlphaFoldDB" id="A0A382MMS8"/>
<organism evidence="1">
    <name type="scientific">marine metagenome</name>
    <dbReference type="NCBI Taxonomy" id="408172"/>
    <lineage>
        <taxon>unclassified sequences</taxon>
        <taxon>metagenomes</taxon>
        <taxon>ecological metagenomes</taxon>
    </lineage>
</organism>